<dbReference type="GeneID" id="87957328"/>
<protein>
    <submittedName>
        <fullName evidence="4">Uncharacterized protein</fullName>
    </submittedName>
</protein>
<name>A0ABZ1D2Y3_9TREE</name>
<feature type="compositionally biased region" description="Basic and acidic residues" evidence="1">
    <location>
        <begin position="222"/>
        <end position="235"/>
    </location>
</feature>
<proteinExistence type="predicted"/>
<dbReference type="EMBL" id="CP141887">
    <property type="protein sequence ID" value="WRT68221.1"/>
    <property type="molecule type" value="Genomic_DNA"/>
</dbReference>
<feature type="region of interest" description="Disordered" evidence="1">
    <location>
        <begin position="204"/>
        <end position="235"/>
    </location>
</feature>
<dbReference type="RefSeq" id="XP_062792961.1">
    <property type="nucleotide sequence ID" value="XM_062936910.1"/>
</dbReference>
<keyword evidence="2" id="KW-0472">Membrane</keyword>
<gene>
    <name evidence="4" type="ORF">IL334_005197</name>
</gene>
<organism evidence="4 5">
    <name type="scientific">Kwoniella shivajii</name>
    <dbReference type="NCBI Taxonomy" id="564305"/>
    <lineage>
        <taxon>Eukaryota</taxon>
        <taxon>Fungi</taxon>
        <taxon>Dikarya</taxon>
        <taxon>Basidiomycota</taxon>
        <taxon>Agaricomycotina</taxon>
        <taxon>Tremellomycetes</taxon>
        <taxon>Tremellales</taxon>
        <taxon>Cryptococcaceae</taxon>
        <taxon>Kwoniella</taxon>
    </lineage>
</organism>
<feature type="transmembrane region" description="Helical" evidence="2">
    <location>
        <begin position="127"/>
        <end position="151"/>
    </location>
</feature>
<keyword evidence="2" id="KW-1133">Transmembrane helix</keyword>
<accession>A0ABZ1D2Y3</accession>
<evidence type="ECO:0000256" key="2">
    <source>
        <dbReference type="SAM" id="Phobius"/>
    </source>
</evidence>
<evidence type="ECO:0000313" key="5">
    <source>
        <dbReference type="Proteomes" id="UP001329825"/>
    </source>
</evidence>
<dbReference type="Proteomes" id="UP001329825">
    <property type="component" value="Chromosome 7"/>
</dbReference>
<evidence type="ECO:0000313" key="4">
    <source>
        <dbReference type="EMBL" id="WRT68221.1"/>
    </source>
</evidence>
<reference evidence="4 5" key="1">
    <citation type="submission" date="2024-01" db="EMBL/GenBank/DDBJ databases">
        <title>Comparative genomics of Cryptococcus and Kwoniella reveals pathogenesis evolution and contrasting modes of karyotype evolution via chromosome fusion or intercentromeric recombination.</title>
        <authorList>
            <person name="Coelho M.A."/>
            <person name="David-Palma M."/>
            <person name="Shea T."/>
            <person name="Bowers K."/>
            <person name="McGinley-Smith S."/>
            <person name="Mohammad A.W."/>
            <person name="Gnirke A."/>
            <person name="Yurkov A.M."/>
            <person name="Nowrousian M."/>
            <person name="Sun S."/>
            <person name="Cuomo C.A."/>
            <person name="Heitman J."/>
        </authorList>
    </citation>
    <scope>NUCLEOTIDE SEQUENCE [LARGE SCALE GENOMIC DNA]</scope>
    <source>
        <strain evidence="4">CBS 11374</strain>
    </source>
</reference>
<keyword evidence="2" id="KW-0812">Transmembrane</keyword>
<keyword evidence="5" id="KW-1185">Reference proteome</keyword>
<feature type="transmembrane region" description="Helical" evidence="2">
    <location>
        <begin position="163"/>
        <end position="184"/>
    </location>
</feature>
<feature type="transmembrane region" description="Helical" evidence="2">
    <location>
        <begin position="87"/>
        <end position="106"/>
    </location>
</feature>
<keyword evidence="3" id="KW-0732">Signal</keyword>
<feature type="compositionally biased region" description="Polar residues" evidence="1">
    <location>
        <begin position="210"/>
        <end position="221"/>
    </location>
</feature>
<sequence length="235" mass="26394">MLRTFLAALLSCLALLWTSSGASRGYSELSKIVEYDSLLPEPYGLYGSIIISVDGKCWIGSEETECHPQLVGDWVHRIIPFLASYPIYYSLSTFSFFLAIVLHFMIRNRWTDKTESTSFRRFTLFVMVLKDLIGILGPVHTSLSLLILPLIDSTTFQIIDVQLGWGSIMTIFAVFGSTLLTAGYENWSKRLIDNELENGIVLGEGEENDIPSSTPNSPRTSEQPDREEKIITVQV</sequence>
<evidence type="ECO:0000256" key="3">
    <source>
        <dbReference type="SAM" id="SignalP"/>
    </source>
</evidence>
<feature type="chain" id="PRO_5046606195" evidence="3">
    <location>
        <begin position="23"/>
        <end position="235"/>
    </location>
</feature>
<feature type="signal peptide" evidence="3">
    <location>
        <begin position="1"/>
        <end position="22"/>
    </location>
</feature>
<evidence type="ECO:0000256" key="1">
    <source>
        <dbReference type="SAM" id="MobiDB-lite"/>
    </source>
</evidence>